<organism evidence="2 3">
    <name type="scientific">Trichoderma ghanense</name>
    <dbReference type="NCBI Taxonomy" id="65468"/>
    <lineage>
        <taxon>Eukaryota</taxon>
        <taxon>Fungi</taxon>
        <taxon>Dikarya</taxon>
        <taxon>Ascomycota</taxon>
        <taxon>Pezizomycotina</taxon>
        <taxon>Sordariomycetes</taxon>
        <taxon>Hypocreomycetidae</taxon>
        <taxon>Hypocreales</taxon>
        <taxon>Hypocreaceae</taxon>
        <taxon>Trichoderma</taxon>
    </lineage>
</organism>
<dbReference type="EMBL" id="PPTA01000004">
    <property type="protein sequence ID" value="TFB04332.1"/>
    <property type="molecule type" value="Genomic_DNA"/>
</dbReference>
<sequence length="432" mass="47427">MQANVSALLISSLGSKMRAGYLNRTVPICLPGCAYRIMGMRKAARSSRARAGRGHLAHTSTQTQQNQERSALLSGGKEGPEEDEPGGAPRERRGYGVNVPGPAAPAGLKMGNERLPSQPADCLVIASVEIISLAIDSVVFSPSMWRINVPHEQNVRHGVLNSWMRVGSREVCALDFMDFVCWMPARIRRWWGRLDLSPEDQQPQKGAFPGPEHLVGAMGLVEGGPALFDKQDGVPSTQVPIHCCSSMISSFQGQDSRDVHYLRARELTMAHRRLRALVPCTLHQVRLGETRVRRRGFPYRILDERKPGAPSPPELVLLVRSKRTPISPDAFAWKDFCTVQPIASLFQGGGQAEEGWPQQAAAATSAQVEQSTSCEATARNLWKAPVKLPHVRISLLLDGVATNESAPARALLGMRWRPPLARSARDRLQTKN</sequence>
<dbReference type="GeneID" id="300575225"/>
<accession>A0ABY2H997</accession>
<protein>
    <submittedName>
        <fullName evidence="2">Uncharacterized protein</fullName>
    </submittedName>
</protein>
<dbReference type="RefSeq" id="XP_073560533.1">
    <property type="nucleotide sequence ID" value="XM_073700775.1"/>
</dbReference>
<evidence type="ECO:0000256" key="1">
    <source>
        <dbReference type="SAM" id="MobiDB-lite"/>
    </source>
</evidence>
<feature type="compositionally biased region" description="Basic residues" evidence="1">
    <location>
        <begin position="46"/>
        <end position="56"/>
    </location>
</feature>
<feature type="compositionally biased region" description="Polar residues" evidence="1">
    <location>
        <begin position="58"/>
        <end position="69"/>
    </location>
</feature>
<proteinExistence type="predicted"/>
<evidence type="ECO:0000313" key="3">
    <source>
        <dbReference type="Proteomes" id="UP001642720"/>
    </source>
</evidence>
<gene>
    <name evidence="2" type="ORF">CCMA1212_003426</name>
</gene>
<feature type="region of interest" description="Disordered" evidence="1">
    <location>
        <begin position="46"/>
        <end position="101"/>
    </location>
</feature>
<name>A0ABY2H997_9HYPO</name>
<reference evidence="2 3" key="1">
    <citation type="submission" date="2018-01" db="EMBL/GenBank/DDBJ databases">
        <title>Genome characterization of the sugarcane-associated fungus Trichoderma ghanense CCMA-1212 and their application in lignocelulose bioconversion.</title>
        <authorList>
            <person name="Steindorff A.S."/>
            <person name="Mendes T.D."/>
            <person name="Vilela E.S.D."/>
            <person name="Rodrigues D.S."/>
            <person name="Formighieri E.F."/>
            <person name="Melo I.S."/>
            <person name="Favaro L.C.L."/>
        </authorList>
    </citation>
    <scope>NUCLEOTIDE SEQUENCE [LARGE SCALE GENOMIC DNA]</scope>
    <source>
        <strain evidence="2 3">CCMA-1212</strain>
    </source>
</reference>
<evidence type="ECO:0000313" key="2">
    <source>
        <dbReference type="EMBL" id="TFB04332.1"/>
    </source>
</evidence>
<keyword evidence="3" id="KW-1185">Reference proteome</keyword>
<comment type="caution">
    <text evidence="2">The sequence shown here is derived from an EMBL/GenBank/DDBJ whole genome shotgun (WGS) entry which is preliminary data.</text>
</comment>
<dbReference type="Proteomes" id="UP001642720">
    <property type="component" value="Unassembled WGS sequence"/>
</dbReference>